<dbReference type="Proteomes" id="UP001063350">
    <property type="component" value="Chromosome"/>
</dbReference>
<dbReference type="AlphaFoldDB" id="A0A915XLT0"/>
<dbReference type="PIRSF" id="PIRSF038971">
    <property type="entry name" value="PhnM"/>
    <property type="match status" value="1"/>
</dbReference>
<dbReference type="InterPro" id="IPR032466">
    <property type="entry name" value="Metal_Hydrolase"/>
</dbReference>
<accession>A0A915XLT0</accession>
<dbReference type="NCBIfam" id="NF011987">
    <property type="entry name" value="PRK15446.2-3"/>
    <property type="match status" value="1"/>
</dbReference>
<gene>
    <name evidence="3" type="primary">phnM</name>
    <name evidence="3" type="ORF">GF1_27820</name>
</gene>
<evidence type="ECO:0000259" key="2">
    <source>
        <dbReference type="Pfam" id="PF01979"/>
    </source>
</evidence>
<dbReference type="PANTHER" id="PTHR43135">
    <property type="entry name" value="ALPHA-D-RIBOSE 1-METHYLPHOSPHONATE 5-TRIPHOSPHATE DIPHOSPHATASE"/>
    <property type="match status" value="1"/>
</dbReference>
<reference evidence="3" key="1">
    <citation type="submission" date="2020-12" db="EMBL/GenBank/DDBJ databases">
        <title>Desulfobium dissulfuricans gen. nov., sp. nov., a novel mesophilic, sulfate-reducing bacterium isolated from a deep-sea hydrothermal vent.</title>
        <authorList>
            <person name="Hashimoto Y."/>
            <person name="Tame A."/>
            <person name="Sawayama S."/>
            <person name="Miyazaki J."/>
            <person name="Takai K."/>
            <person name="Nakagawa S."/>
        </authorList>
    </citation>
    <scope>NUCLEOTIDE SEQUENCE</scope>
    <source>
        <strain evidence="3">GF1</strain>
    </source>
</reference>
<dbReference type="InterPro" id="IPR051781">
    <property type="entry name" value="Metallo-dep_Hydrolase"/>
</dbReference>
<dbReference type="GO" id="GO:0019700">
    <property type="term" value="P:organic phosphonate catabolic process"/>
    <property type="evidence" value="ECO:0007669"/>
    <property type="project" value="InterPro"/>
</dbReference>
<dbReference type="NCBIfam" id="NF011984">
    <property type="entry name" value="PRK15446.1-5"/>
    <property type="match status" value="1"/>
</dbReference>
<feature type="region of interest" description="Disordered" evidence="1">
    <location>
        <begin position="383"/>
        <end position="409"/>
    </location>
</feature>
<dbReference type="Pfam" id="PF01979">
    <property type="entry name" value="Amidohydro_1"/>
    <property type="match status" value="1"/>
</dbReference>
<keyword evidence="4" id="KW-1185">Reference proteome</keyword>
<evidence type="ECO:0000313" key="3">
    <source>
        <dbReference type="EMBL" id="BCO10406.1"/>
    </source>
</evidence>
<dbReference type="RefSeq" id="WP_267927139.1">
    <property type="nucleotide sequence ID" value="NZ_AP024233.1"/>
</dbReference>
<proteinExistence type="predicted"/>
<dbReference type="InterPro" id="IPR012696">
    <property type="entry name" value="PhnM"/>
</dbReference>
<dbReference type="Gene3D" id="3.20.20.140">
    <property type="entry name" value="Metal-dependent hydrolases"/>
    <property type="match status" value="2"/>
</dbReference>
<dbReference type="Gene3D" id="2.30.40.10">
    <property type="entry name" value="Urease, subunit C, domain 1"/>
    <property type="match status" value="1"/>
</dbReference>
<organism evidence="3 4">
    <name type="scientific">Desulfolithobacter dissulfuricans</name>
    <dbReference type="NCBI Taxonomy" id="2795293"/>
    <lineage>
        <taxon>Bacteria</taxon>
        <taxon>Pseudomonadati</taxon>
        <taxon>Thermodesulfobacteriota</taxon>
        <taxon>Desulfobulbia</taxon>
        <taxon>Desulfobulbales</taxon>
        <taxon>Desulfobulbaceae</taxon>
        <taxon>Desulfolithobacter</taxon>
    </lineage>
</organism>
<dbReference type="InterPro" id="IPR006680">
    <property type="entry name" value="Amidohydro-rel"/>
</dbReference>
<protein>
    <submittedName>
        <fullName evidence="3">Alpha-D-ribose 1-methylphosphonate 5-triphosphate diphosphatase</fullName>
    </submittedName>
</protein>
<feature type="domain" description="Amidohydrolase-related" evidence="2">
    <location>
        <begin position="233"/>
        <end position="365"/>
    </location>
</feature>
<dbReference type="PANTHER" id="PTHR43135:SF3">
    <property type="entry name" value="ALPHA-D-RIBOSE 1-METHYLPHOSPHONATE 5-TRIPHOSPHATE DIPHOSPHATASE"/>
    <property type="match status" value="1"/>
</dbReference>
<dbReference type="KEGG" id="ddu:GF1_27820"/>
<sequence>MQTTILRSTRVLVEKTVTPTDIVLVGGRIREIAAHGSFMGETIDLGSLLVLPGLVDLHSDAVEKEIEPRPGATFPIRASLVELDKKLAMAGITTMFHAVAFNDESITSSRGTEMAAAIIRETGEANQNLLGVDNFIHARFEITSFSSAPVIRELIAKGHVHMLSIMDHTPGQGQFKSIETWKRFHLPTYDLSESRAEAIIRKKLADQELAYNRVRSLLEFGHRHGLVLLSHDDDRPRKIDLIREMGITVSEFPLDVDVAVYAREQGMTTGMGAPNVVRGKSQSGNISARELIREECCDFLCSDYHPSSLLQAAFVLHREMDLDLAAAMAMVSSFPADIAGLTDRGRIAPGLLADLTVVDDRDVPRVVATFKTGEMIYSSRTCGRRQSACPNPAGQTPEWNHHPYPGQAL</sequence>
<name>A0A915XLT0_9BACT</name>
<dbReference type="NCBIfam" id="NF011990">
    <property type="entry name" value="PRK15446.2-6"/>
    <property type="match status" value="1"/>
</dbReference>
<dbReference type="SUPFAM" id="SSF51556">
    <property type="entry name" value="Metallo-dependent hydrolases"/>
    <property type="match status" value="1"/>
</dbReference>
<evidence type="ECO:0000313" key="4">
    <source>
        <dbReference type="Proteomes" id="UP001063350"/>
    </source>
</evidence>
<dbReference type="SUPFAM" id="SSF51338">
    <property type="entry name" value="Composite domain of metallo-dependent hydrolases"/>
    <property type="match status" value="1"/>
</dbReference>
<dbReference type="GO" id="GO:0016810">
    <property type="term" value="F:hydrolase activity, acting on carbon-nitrogen (but not peptide) bonds"/>
    <property type="evidence" value="ECO:0007669"/>
    <property type="project" value="InterPro"/>
</dbReference>
<dbReference type="EMBL" id="AP024233">
    <property type="protein sequence ID" value="BCO10406.1"/>
    <property type="molecule type" value="Genomic_DNA"/>
</dbReference>
<evidence type="ECO:0000256" key="1">
    <source>
        <dbReference type="SAM" id="MobiDB-lite"/>
    </source>
</evidence>
<dbReference type="InterPro" id="IPR011059">
    <property type="entry name" value="Metal-dep_hydrolase_composite"/>
</dbReference>